<dbReference type="InterPro" id="IPR006638">
    <property type="entry name" value="Elp3/MiaA/NifB-like_rSAM"/>
</dbReference>
<dbReference type="PROSITE" id="PS51918">
    <property type="entry name" value="RADICAL_SAM"/>
    <property type="match status" value="1"/>
</dbReference>
<evidence type="ECO:0000256" key="2">
    <source>
        <dbReference type="ARBA" id="ARBA00022723"/>
    </source>
</evidence>
<comment type="caution">
    <text evidence="6">The sequence shown here is derived from an EMBL/GenBank/DDBJ whole genome shotgun (WGS) entry which is preliminary data.</text>
</comment>
<dbReference type="OrthoDB" id="30736at2157"/>
<keyword evidence="4" id="KW-0411">Iron-sulfur</keyword>
<dbReference type="Pfam" id="PF04055">
    <property type="entry name" value="Radical_SAM"/>
    <property type="match status" value="1"/>
</dbReference>
<dbReference type="GO" id="GO:0003824">
    <property type="term" value="F:catalytic activity"/>
    <property type="evidence" value="ECO:0007669"/>
    <property type="project" value="InterPro"/>
</dbReference>
<dbReference type="EMBL" id="MRZU01000002">
    <property type="protein sequence ID" value="OUJ19404.1"/>
    <property type="molecule type" value="Genomic_DNA"/>
</dbReference>
<dbReference type="InterPro" id="IPR050377">
    <property type="entry name" value="Radical_SAM_PqqE_MftC-like"/>
</dbReference>
<keyword evidence="7" id="KW-1185">Reference proteome</keyword>
<keyword evidence="3" id="KW-0408">Iron</keyword>
<dbReference type="CDD" id="cd01335">
    <property type="entry name" value="Radical_SAM"/>
    <property type="match status" value="1"/>
</dbReference>
<keyword evidence="2" id="KW-0479">Metal-binding</keyword>
<evidence type="ECO:0000313" key="6">
    <source>
        <dbReference type="EMBL" id="OUJ19404.1"/>
    </source>
</evidence>
<dbReference type="GO" id="GO:0051536">
    <property type="term" value="F:iron-sulfur cluster binding"/>
    <property type="evidence" value="ECO:0007669"/>
    <property type="project" value="UniProtKB-KW"/>
</dbReference>
<evidence type="ECO:0000256" key="3">
    <source>
        <dbReference type="ARBA" id="ARBA00023004"/>
    </source>
</evidence>
<name>A0A1Y3GGS7_9EURY</name>
<dbReference type="SFLD" id="SFLDS00029">
    <property type="entry name" value="Radical_SAM"/>
    <property type="match status" value="1"/>
</dbReference>
<dbReference type="SFLD" id="SFLDG01386">
    <property type="entry name" value="main_SPASM_domain-containing"/>
    <property type="match status" value="1"/>
</dbReference>
<dbReference type="Pfam" id="PF13186">
    <property type="entry name" value="SPASM"/>
    <property type="match status" value="1"/>
</dbReference>
<dbReference type="InterPro" id="IPR058240">
    <property type="entry name" value="rSAM_sf"/>
</dbReference>
<dbReference type="Gene3D" id="3.20.20.70">
    <property type="entry name" value="Aldolase class I"/>
    <property type="match status" value="1"/>
</dbReference>
<dbReference type="GO" id="GO:0046872">
    <property type="term" value="F:metal ion binding"/>
    <property type="evidence" value="ECO:0007669"/>
    <property type="project" value="UniProtKB-KW"/>
</dbReference>
<dbReference type="PANTHER" id="PTHR11228:SF7">
    <property type="entry name" value="PQQA PEPTIDE CYCLASE"/>
    <property type="match status" value="1"/>
</dbReference>
<feature type="domain" description="Radical SAM core" evidence="5">
    <location>
        <begin position="86"/>
        <end position="298"/>
    </location>
</feature>
<dbReference type="AlphaFoldDB" id="A0A1Y3GGS7"/>
<dbReference type="GO" id="GO:0006783">
    <property type="term" value="P:heme biosynthetic process"/>
    <property type="evidence" value="ECO:0007669"/>
    <property type="project" value="TreeGrafter"/>
</dbReference>
<dbReference type="SUPFAM" id="SSF102114">
    <property type="entry name" value="Radical SAM enzymes"/>
    <property type="match status" value="1"/>
</dbReference>
<sequence length="399" mass="46413">MPQEFIAYKTKAIKLKFIRKKDGSIDIVTEGPLSPFLGSLRKKLKRYVWGMNSHINEDKLILSTGFPPIPSLAFENMVKTEIKRFFGINRPQNLTIMVTGNCQCNCQHCLVGDMINKQTKELPTRTIKKTIDQAIELGVSQILFEGGEPTLRDDLTELVGYVGNRASTMVVTNGLEIDQKLANRLDNAGLDYLNFSLDSPYPEIHNKFRQNKNAFNGVIEGLKSIENTNITSAILYVATPENSEREKLEDLIELCREHSVFELMIEEVVDTGNWSEKQTITDQRKKEISQLQRELVEKEERFITRFYRLREPDCFGCFAGKRWLYMSPEGEIMPCMHTPISFGNIKKQNLKKIWKKIRRHHLYRKNKEKCVYETQEYKKSLENIPKNKTPPYKPKYFKR</sequence>
<dbReference type="InterPro" id="IPR013785">
    <property type="entry name" value="Aldolase_TIM"/>
</dbReference>
<evidence type="ECO:0000256" key="1">
    <source>
        <dbReference type="ARBA" id="ARBA00022691"/>
    </source>
</evidence>
<dbReference type="InterPro" id="IPR023885">
    <property type="entry name" value="4Fe4S-binding_SPASM_dom"/>
</dbReference>
<dbReference type="SFLD" id="SFLDG01067">
    <property type="entry name" value="SPASM/twitch_domain_containing"/>
    <property type="match status" value="1"/>
</dbReference>
<dbReference type="PANTHER" id="PTHR11228">
    <property type="entry name" value="RADICAL SAM DOMAIN PROTEIN"/>
    <property type="match status" value="1"/>
</dbReference>
<dbReference type="InterPro" id="IPR007197">
    <property type="entry name" value="rSAM"/>
</dbReference>
<dbReference type="Proteomes" id="UP000195137">
    <property type="component" value="Unassembled WGS sequence"/>
</dbReference>
<organism evidence="6 7">
    <name type="scientific">Methanonatronarchaeum thermophilum</name>
    <dbReference type="NCBI Taxonomy" id="1927129"/>
    <lineage>
        <taxon>Archaea</taxon>
        <taxon>Methanobacteriati</taxon>
        <taxon>Methanobacteriota</taxon>
        <taxon>Methanonatronarchaeia</taxon>
        <taxon>Methanonatronarchaeales</taxon>
        <taxon>Methanonatronarchaeaceae</taxon>
        <taxon>Methanonatronarchaeum</taxon>
    </lineage>
</organism>
<dbReference type="RefSeq" id="WP_086636504.1">
    <property type="nucleotide sequence ID" value="NZ_MRZU01000002.1"/>
</dbReference>
<reference evidence="6 7" key="1">
    <citation type="submission" date="2016-12" db="EMBL/GenBank/DDBJ databases">
        <title>Discovery of methanogenic haloarchaea.</title>
        <authorList>
            <person name="Sorokin D.Y."/>
            <person name="Makarova K.S."/>
            <person name="Abbas B."/>
            <person name="Ferrer M."/>
            <person name="Golyshin P.N."/>
        </authorList>
    </citation>
    <scope>NUCLEOTIDE SEQUENCE [LARGE SCALE GENOMIC DNA]</scope>
    <source>
        <strain evidence="6">AMET1</strain>
    </source>
</reference>
<keyword evidence="1" id="KW-0949">S-adenosyl-L-methionine</keyword>
<protein>
    <submittedName>
        <fullName evidence="6">Radical SAM superfamily enzyme</fullName>
    </submittedName>
</protein>
<evidence type="ECO:0000256" key="4">
    <source>
        <dbReference type="ARBA" id="ARBA00023014"/>
    </source>
</evidence>
<evidence type="ECO:0000313" key="7">
    <source>
        <dbReference type="Proteomes" id="UP000195137"/>
    </source>
</evidence>
<proteinExistence type="predicted"/>
<accession>A0A1Y3GGS7</accession>
<dbReference type="SMART" id="SM00729">
    <property type="entry name" value="Elp3"/>
    <property type="match status" value="1"/>
</dbReference>
<gene>
    <name evidence="6" type="ORF">AMET1_0073</name>
</gene>
<evidence type="ECO:0000259" key="5">
    <source>
        <dbReference type="PROSITE" id="PS51918"/>
    </source>
</evidence>